<keyword evidence="2" id="KW-0611">Plant defense</keyword>
<name>A0A803MSS1_CHEQI</name>
<evidence type="ECO:0000313" key="5">
    <source>
        <dbReference type="EnsemblPlants" id="AUR62034622-RA:cds"/>
    </source>
</evidence>
<feature type="domain" description="R13L1/DRL21-like LRR repeat region" evidence="4">
    <location>
        <begin position="246"/>
        <end position="371"/>
    </location>
</feature>
<dbReference type="Gene3D" id="1.10.8.430">
    <property type="entry name" value="Helical domain of apoptotic protease-activating factors"/>
    <property type="match status" value="1"/>
</dbReference>
<evidence type="ECO:0000313" key="6">
    <source>
        <dbReference type="Proteomes" id="UP000596660"/>
    </source>
</evidence>
<evidence type="ECO:0000256" key="1">
    <source>
        <dbReference type="ARBA" id="ARBA00022614"/>
    </source>
</evidence>
<evidence type="ECO:0000256" key="2">
    <source>
        <dbReference type="ARBA" id="ARBA00022821"/>
    </source>
</evidence>
<feature type="domain" description="Disease resistance protein winged helix" evidence="3">
    <location>
        <begin position="100"/>
        <end position="162"/>
    </location>
</feature>
<dbReference type="Pfam" id="PF23559">
    <property type="entry name" value="WHD_DRP"/>
    <property type="match status" value="1"/>
</dbReference>
<dbReference type="AlphaFoldDB" id="A0A803MSS1"/>
<dbReference type="Gene3D" id="3.80.10.10">
    <property type="entry name" value="Ribonuclease Inhibitor"/>
    <property type="match status" value="1"/>
</dbReference>
<reference evidence="5" key="1">
    <citation type="journal article" date="2017" name="Nature">
        <title>The genome of Chenopodium quinoa.</title>
        <authorList>
            <person name="Jarvis D.E."/>
            <person name="Ho Y.S."/>
            <person name="Lightfoot D.J."/>
            <person name="Schmoeckel S.M."/>
            <person name="Li B."/>
            <person name="Borm T.J.A."/>
            <person name="Ohyanagi H."/>
            <person name="Mineta K."/>
            <person name="Michell C.T."/>
            <person name="Saber N."/>
            <person name="Kharbatia N.M."/>
            <person name="Rupper R.R."/>
            <person name="Sharp A.R."/>
            <person name="Dally N."/>
            <person name="Boughton B.A."/>
            <person name="Woo Y.H."/>
            <person name="Gao G."/>
            <person name="Schijlen E.G.W.M."/>
            <person name="Guo X."/>
            <person name="Momin A.A."/>
            <person name="Negrao S."/>
            <person name="Al-Babili S."/>
            <person name="Gehring C."/>
            <person name="Roessner U."/>
            <person name="Jung C."/>
            <person name="Murphy K."/>
            <person name="Arold S.T."/>
            <person name="Gojobori T."/>
            <person name="van der Linden C.G."/>
            <person name="van Loo E.N."/>
            <person name="Jellen E.N."/>
            <person name="Maughan P.J."/>
            <person name="Tester M."/>
        </authorList>
    </citation>
    <scope>NUCLEOTIDE SEQUENCE [LARGE SCALE GENOMIC DNA]</scope>
    <source>
        <strain evidence="5">cv. PI 614886</strain>
    </source>
</reference>
<sequence length="471" mass="54080">MVMRNYRHNTIIYLERLSDEDCWCIFQRHVIEFSDLSEMQNDIVRKCKGLPLAAKTLGGLLRKAIDKSHHQRILDSNIWSEESSVLPVLRLPFSGDGDHKLWMAQGFLPENTNERIEDVGHNCFLDLVSWSLIKEYTPDVEEFIFEEGPRMFTMHDLIHDLAKWAAGDLCCVIDTVNNDLKRMRHMYVTETGVNEEIPSVGFIVKLHHLSVDYTCLKEMPLGIEKIKSLQSLDKFVLAPEGGSRVRELGELNHLHGRLIISGLENLTEVEDALEARLHDKDSVDKLHLKWVSCWYEVDDNTKRDVLEKLRPHTSIKECKLDGYRGSTLPSWLGDPSFTNMVHIRLEECEKCECLPPLGQLPSLKSLLVKGMNGITEVGDLLPHLPSLRTLEIKECEVSHTSLPVLEVELQFLELKNLSTSTSRLEELSVEECEFIVSISHIPLTLQSLEVDDCEKLRYVEFNELSVSWKRQ</sequence>
<accession>A0A803MSS1</accession>
<keyword evidence="6" id="KW-1185">Reference proteome</keyword>
<dbReference type="OMA" id="CENCVIL"/>
<dbReference type="SUPFAM" id="SSF52058">
    <property type="entry name" value="L domain-like"/>
    <property type="match status" value="1"/>
</dbReference>
<dbReference type="InterPro" id="IPR027417">
    <property type="entry name" value="P-loop_NTPase"/>
</dbReference>
<keyword evidence="1" id="KW-0433">Leucine-rich repeat</keyword>
<evidence type="ECO:0008006" key="7">
    <source>
        <dbReference type="Google" id="ProtNLM"/>
    </source>
</evidence>
<dbReference type="GO" id="GO:0043531">
    <property type="term" value="F:ADP binding"/>
    <property type="evidence" value="ECO:0007669"/>
    <property type="project" value="InterPro"/>
</dbReference>
<dbReference type="Pfam" id="PF25019">
    <property type="entry name" value="LRR_R13L1-DRL21"/>
    <property type="match status" value="1"/>
</dbReference>
<dbReference type="InterPro" id="IPR042197">
    <property type="entry name" value="Apaf_helical"/>
</dbReference>
<dbReference type="Gramene" id="AUR62034622-RA">
    <property type="protein sequence ID" value="AUR62034622-RA:cds"/>
    <property type="gene ID" value="AUR62034622"/>
</dbReference>
<dbReference type="SUPFAM" id="SSF52540">
    <property type="entry name" value="P-loop containing nucleoside triphosphate hydrolases"/>
    <property type="match status" value="1"/>
</dbReference>
<organism evidence="5 6">
    <name type="scientific">Chenopodium quinoa</name>
    <name type="common">Quinoa</name>
    <dbReference type="NCBI Taxonomy" id="63459"/>
    <lineage>
        <taxon>Eukaryota</taxon>
        <taxon>Viridiplantae</taxon>
        <taxon>Streptophyta</taxon>
        <taxon>Embryophyta</taxon>
        <taxon>Tracheophyta</taxon>
        <taxon>Spermatophyta</taxon>
        <taxon>Magnoliopsida</taxon>
        <taxon>eudicotyledons</taxon>
        <taxon>Gunneridae</taxon>
        <taxon>Pentapetalae</taxon>
        <taxon>Caryophyllales</taxon>
        <taxon>Chenopodiaceae</taxon>
        <taxon>Chenopodioideae</taxon>
        <taxon>Atripliceae</taxon>
        <taxon>Chenopodium</taxon>
    </lineage>
</organism>
<dbReference type="PANTHER" id="PTHR36766">
    <property type="entry name" value="PLANT BROAD-SPECTRUM MILDEW RESISTANCE PROTEIN RPW8"/>
    <property type="match status" value="1"/>
</dbReference>
<dbReference type="GO" id="GO:0006952">
    <property type="term" value="P:defense response"/>
    <property type="evidence" value="ECO:0007669"/>
    <property type="project" value="UniProtKB-KW"/>
</dbReference>
<dbReference type="InterPro" id="IPR056789">
    <property type="entry name" value="LRR_R13L1-DRL21"/>
</dbReference>
<dbReference type="Proteomes" id="UP000596660">
    <property type="component" value="Unplaced"/>
</dbReference>
<protein>
    <recommendedName>
        <fullName evidence="7">NB-ARC domain-containing protein</fullName>
    </recommendedName>
</protein>
<dbReference type="PANTHER" id="PTHR36766:SF70">
    <property type="entry name" value="DISEASE RESISTANCE PROTEIN RGA4"/>
    <property type="match status" value="1"/>
</dbReference>
<dbReference type="InterPro" id="IPR032675">
    <property type="entry name" value="LRR_dom_sf"/>
</dbReference>
<dbReference type="EnsemblPlants" id="AUR62034622-RA">
    <property type="protein sequence ID" value="AUR62034622-RA:cds"/>
    <property type="gene ID" value="AUR62034622"/>
</dbReference>
<evidence type="ECO:0000259" key="3">
    <source>
        <dbReference type="Pfam" id="PF23559"/>
    </source>
</evidence>
<dbReference type="InterPro" id="IPR058922">
    <property type="entry name" value="WHD_DRP"/>
</dbReference>
<reference evidence="5" key="2">
    <citation type="submission" date="2021-03" db="UniProtKB">
        <authorList>
            <consortium name="EnsemblPlants"/>
        </authorList>
    </citation>
    <scope>IDENTIFICATION</scope>
</reference>
<proteinExistence type="predicted"/>
<evidence type="ECO:0000259" key="4">
    <source>
        <dbReference type="Pfam" id="PF25019"/>
    </source>
</evidence>